<keyword evidence="5 7" id="KW-0663">Pyridoxal phosphate</keyword>
<proteinExistence type="inferred from homology"/>
<dbReference type="SUPFAM" id="SSF50621">
    <property type="entry name" value="Alanine racemase C-terminal domain-like"/>
    <property type="match status" value="1"/>
</dbReference>
<feature type="binding site" evidence="7">
    <location>
        <position position="135"/>
    </location>
    <ligand>
        <name>substrate</name>
    </ligand>
</feature>
<dbReference type="Gene3D" id="3.20.20.10">
    <property type="entry name" value="Alanine racemase"/>
    <property type="match status" value="1"/>
</dbReference>
<dbReference type="HAMAP" id="MF_01201">
    <property type="entry name" value="Ala_racemase"/>
    <property type="match status" value="1"/>
</dbReference>
<evidence type="ECO:0000256" key="3">
    <source>
        <dbReference type="ARBA" id="ARBA00007880"/>
    </source>
</evidence>
<dbReference type="PANTHER" id="PTHR30511:SF0">
    <property type="entry name" value="ALANINE RACEMASE, CATABOLIC-RELATED"/>
    <property type="match status" value="1"/>
</dbReference>
<evidence type="ECO:0000313" key="9">
    <source>
        <dbReference type="EMBL" id="MER9408195.1"/>
    </source>
</evidence>
<feature type="active site" description="Proton acceptor; specific for D-alanine" evidence="7">
    <location>
        <position position="42"/>
    </location>
</feature>
<dbReference type="InterPro" id="IPR029066">
    <property type="entry name" value="PLP-binding_barrel"/>
</dbReference>
<evidence type="ECO:0000313" key="10">
    <source>
        <dbReference type="Proteomes" id="UP001433071"/>
    </source>
</evidence>
<comment type="cofactor">
    <cofactor evidence="2 7">
        <name>pyridoxal 5'-phosphate</name>
        <dbReference type="ChEBI" id="CHEBI:597326"/>
    </cofactor>
</comment>
<dbReference type="PANTHER" id="PTHR30511">
    <property type="entry name" value="ALANINE RACEMASE"/>
    <property type="match status" value="1"/>
</dbReference>
<evidence type="ECO:0000256" key="7">
    <source>
        <dbReference type="HAMAP-Rule" id="MF_01201"/>
    </source>
</evidence>
<dbReference type="CDD" id="cd00430">
    <property type="entry name" value="PLPDE_III_AR"/>
    <property type="match status" value="1"/>
</dbReference>
<dbReference type="EC" id="5.1.1.1" evidence="4 7"/>
<keyword evidence="10" id="KW-1185">Reference proteome</keyword>
<comment type="similarity">
    <text evidence="3 7">Belongs to the alanine racemase family.</text>
</comment>
<organism evidence="9 10">
    <name type="scientific">Mesorhizobium caraganae</name>
    <dbReference type="NCBI Taxonomy" id="483206"/>
    <lineage>
        <taxon>Bacteria</taxon>
        <taxon>Pseudomonadati</taxon>
        <taxon>Pseudomonadota</taxon>
        <taxon>Alphaproteobacteria</taxon>
        <taxon>Hyphomicrobiales</taxon>
        <taxon>Phyllobacteriaceae</taxon>
        <taxon>Mesorhizobium</taxon>
    </lineage>
</organism>
<dbReference type="RefSeq" id="WP_352562124.1">
    <property type="nucleotide sequence ID" value="NZ_JAMYQB010000036.1"/>
</dbReference>
<feature type="binding site" evidence="7">
    <location>
        <position position="304"/>
    </location>
    <ligand>
        <name>substrate</name>
    </ligand>
</feature>
<dbReference type="PRINTS" id="PR00992">
    <property type="entry name" value="ALARACEMASE"/>
</dbReference>
<dbReference type="GO" id="GO:0008784">
    <property type="term" value="F:alanine racemase activity"/>
    <property type="evidence" value="ECO:0007669"/>
    <property type="project" value="UniProtKB-EC"/>
</dbReference>
<reference evidence="9 10" key="1">
    <citation type="journal article" date="2024" name="Proc. Natl. Acad. Sci. U.S.A.">
        <title>The evolutionary genomics of adaptation to stress in wild rhizobium bacteria.</title>
        <authorList>
            <person name="Kehlet-Delgado H."/>
            <person name="Montoya A.P."/>
            <person name="Jensen K.T."/>
            <person name="Wendlandt C.E."/>
            <person name="Dexheimer C."/>
            <person name="Roberts M."/>
            <person name="Torres Martinez L."/>
            <person name="Friesen M.L."/>
            <person name="Griffitts J.S."/>
            <person name="Porter S.S."/>
        </authorList>
    </citation>
    <scope>NUCLEOTIDE SEQUENCE [LARGE SCALE GENOMIC DNA]</scope>
    <source>
        <strain evidence="9 10">M0641</strain>
    </source>
</reference>
<feature type="active site" description="Proton acceptor; specific for L-alanine" evidence="7">
    <location>
        <position position="256"/>
    </location>
</feature>
<feature type="domain" description="Alanine racemase C-terminal" evidence="8">
    <location>
        <begin position="235"/>
        <end position="361"/>
    </location>
</feature>
<comment type="function">
    <text evidence="7">Catalyzes the interconversion of L-alanine and D-alanine. May also act on other amino acids.</text>
</comment>
<dbReference type="Pfam" id="PF01168">
    <property type="entry name" value="Ala_racemase_N"/>
    <property type="match status" value="1"/>
</dbReference>
<evidence type="ECO:0000256" key="5">
    <source>
        <dbReference type="ARBA" id="ARBA00022898"/>
    </source>
</evidence>
<dbReference type="EMBL" id="JAMYQB010000036">
    <property type="protein sequence ID" value="MER9408195.1"/>
    <property type="molecule type" value="Genomic_DNA"/>
</dbReference>
<comment type="catalytic activity">
    <reaction evidence="1 7">
        <text>L-alanine = D-alanine</text>
        <dbReference type="Rhea" id="RHEA:20249"/>
        <dbReference type="ChEBI" id="CHEBI:57416"/>
        <dbReference type="ChEBI" id="CHEBI:57972"/>
        <dbReference type="EC" id="5.1.1.1"/>
    </reaction>
</comment>
<dbReference type="InterPro" id="IPR009006">
    <property type="entry name" value="Ala_racemase/Decarboxylase_C"/>
</dbReference>
<comment type="caution">
    <text evidence="9">The sequence shown here is derived from an EMBL/GenBank/DDBJ whole genome shotgun (WGS) entry which is preliminary data.</text>
</comment>
<evidence type="ECO:0000256" key="1">
    <source>
        <dbReference type="ARBA" id="ARBA00000316"/>
    </source>
</evidence>
<dbReference type="InterPro" id="IPR011079">
    <property type="entry name" value="Ala_racemase_C"/>
</dbReference>
<dbReference type="SUPFAM" id="SSF51419">
    <property type="entry name" value="PLP-binding barrel"/>
    <property type="match status" value="1"/>
</dbReference>
<sequence length="364" mass="39372">MLRTLVRPANAVFEVNLGAIQANFQVISALVGPHVRVAAVVKSDAYGLGLVKIARALINAGCDLLFVANLDEALLLRSSHVDGLIAVFWDDLAKFGRSYRSNGLIPVVNNCAQLEAVMATRTQPYFLNVETGFSRFGLTFSDVRRAYLSGTFDRFPPSVVLSHLACSERVADQTNILQRNRFRTIYDLLRPASGSLAASAGVWLGKSYHFDMVRVGSALYGLNDAGIQPNPLQPVAGLRARILDVRNVARRESVGYGATFRTDRNSRVAIAGIGFKNGLPWACANKISVRIAGYLAPVIGTICMEYIVVDITDVPEALSSPGTFVTLLNEDFTVDDLATSVGANPAELLTRLGAGCTRRYLNSC</sequence>
<name>A0ABV1Z8A2_9HYPH</name>
<evidence type="ECO:0000256" key="2">
    <source>
        <dbReference type="ARBA" id="ARBA00001933"/>
    </source>
</evidence>
<protein>
    <recommendedName>
        <fullName evidence="4 7">Alanine racemase</fullName>
        <ecNumber evidence="4 7">5.1.1.1</ecNumber>
    </recommendedName>
</protein>
<dbReference type="PROSITE" id="PS00395">
    <property type="entry name" value="ALANINE_RACEMASE"/>
    <property type="match status" value="1"/>
</dbReference>
<dbReference type="SMART" id="SM01005">
    <property type="entry name" value="Ala_racemase_C"/>
    <property type="match status" value="1"/>
</dbReference>
<dbReference type="Pfam" id="PF00842">
    <property type="entry name" value="Ala_racemase_C"/>
    <property type="match status" value="1"/>
</dbReference>
<feature type="modified residue" description="N6-(pyridoxal phosphate)lysine" evidence="7">
    <location>
        <position position="42"/>
    </location>
</feature>
<comment type="pathway">
    <text evidence="7">Amino-acid biosynthesis; D-alanine biosynthesis; D-alanine from L-alanine: step 1/1.</text>
</comment>
<dbReference type="NCBIfam" id="TIGR00492">
    <property type="entry name" value="alr"/>
    <property type="match status" value="1"/>
</dbReference>
<keyword evidence="6 7" id="KW-0413">Isomerase</keyword>
<dbReference type="Gene3D" id="2.40.37.10">
    <property type="entry name" value="Lyase, Ornithine Decarboxylase, Chain A, domain 1"/>
    <property type="match status" value="1"/>
</dbReference>
<dbReference type="InterPro" id="IPR001608">
    <property type="entry name" value="Ala_racemase_N"/>
</dbReference>
<dbReference type="Proteomes" id="UP001433071">
    <property type="component" value="Unassembled WGS sequence"/>
</dbReference>
<gene>
    <name evidence="9" type="primary">alr</name>
    <name evidence="9" type="ORF">NKI36_29780</name>
</gene>
<dbReference type="InterPro" id="IPR000821">
    <property type="entry name" value="Ala_racemase"/>
</dbReference>
<dbReference type="InterPro" id="IPR020622">
    <property type="entry name" value="Ala_racemase_pyridoxalP-BS"/>
</dbReference>
<accession>A0ABV1Z8A2</accession>
<evidence type="ECO:0000256" key="6">
    <source>
        <dbReference type="ARBA" id="ARBA00023235"/>
    </source>
</evidence>
<evidence type="ECO:0000259" key="8">
    <source>
        <dbReference type="SMART" id="SM01005"/>
    </source>
</evidence>
<evidence type="ECO:0000256" key="4">
    <source>
        <dbReference type="ARBA" id="ARBA00013089"/>
    </source>
</evidence>